<name>A0A1F8B2B8_9BACT</name>
<protein>
    <recommendedName>
        <fullName evidence="3">Carrier domain-containing protein</fullName>
    </recommendedName>
</protein>
<evidence type="ECO:0000313" key="2">
    <source>
        <dbReference type="Proteomes" id="UP000178313"/>
    </source>
</evidence>
<comment type="caution">
    <text evidence="1">The sequence shown here is derived from an EMBL/GenBank/DDBJ whole genome shotgun (WGS) entry which is preliminary data.</text>
</comment>
<dbReference type="SUPFAM" id="SSF47336">
    <property type="entry name" value="ACP-like"/>
    <property type="match status" value="1"/>
</dbReference>
<sequence>MENETKKQQIINKLAETIGVEPEDIQDDDFLVEDLHMNPAEISDFIGSLDGMGFDISKLDLPTIETVSDLLDALGEHAEI</sequence>
<dbReference type="EMBL" id="MGGZ01000006">
    <property type="protein sequence ID" value="OGM57615.1"/>
    <property type="molecule type" value="Genomic_DNA"/>
</dbReference>
<proteinExistence type="predicted"/>
<evidence type="ECO:0000313" key="1">
    <source>
        <dbReference type="EMBL" id="OGM57615.1"/>
    </source>
</evidence>
<reference evidence="1 2" key="1">
    <citation type="journal article" date="2016" name="Nat. Commun.">
        <title>Thousands of microbial genomes shed light on interconnected biogeochemical processes in an aquifer system.</title>
        <authorList>
            <person name="Anantharaman K."/>
            <person name="Brown C.T."/>
            <person name="Hug L.A."/>
            <person name="Sharon I."/>
            <person name="Castelle C.J."/>
            <person name="Probst A.J."/>
            <person name="Thomas B.C."/>
            <person name="Singh A."/>
            <person name="Wilkins M.J."/>
            <person name="Karaoz U."/>
            <person name="Brodie E.L."/>
            <person name="Williams K.H."/>
            <person name="Hubbard S.S."/>
            <person name="Banfield J.F."/>
        </authorList>
    </citation>
    <scope>NUCLEOTIDE SEQUENCE [LARGE SCALE GENOMIC DNA]</scope>
</reference>
<dbReference type="Gene3D" id="1.10.1200.10">
    <property type="entry name" value="ACP-like"/>
    <property type="match status" value="1"/>
</dbReference>
<accession>A0A1F8B2B8</accession>
<evidence type="ECO:0008006" key="3">
    <source>
        <dbReference type="Google" id="ProtNLM"/>
    </source>
</evidence>
<dbReference type="STRING" id="1802513.A3E46_02555"/>
<organism evidence="1 2">
    <name type="scientific">Candidatus Woesebacteria bacterium RIFCSPHIGHO2_12_FULL_46_16</name>
    <dbReference type="NCBI Taxonomy" id="1802513"/>
    <lineage>
        <taxon>Bacteria</taxon>
        <taxon>Candidatus Woeseibacteriota</taxon>
    </lineage>
</organism>
<gene>
    <name evidence="1" type="ORF">A3E46_02555</name>
</gene>
<dbReference type="Proteomes" id="UP000178313">
    <property type="component" value="Unassembled WGS sequence"/>
</dbReference>
<dbReference type="InterPro" id="IPR036736">
    <property type="entry name" value="ACP-like_sf"/>
</dbReference>
<dbReference type="AlphaFoldDB" id="A0A1F8B2B8"/>